<organism evidence="1">
    <name type="scientific">hydrothermal vent metagenome</name>
    <dbReference type="NCBI Taxonomy" id="652676"/>
    <lineage>
        <taxon>unclassified sequences</taxon>
        <taxon>metagenomes</taxon>
        <taxon>ecological metagenomes</taxon>
    </lineage>
</organism>
<protein>
    <recommendedName>
        <fullName evidence="2">YlxR domain-containing protein</fullName>
    </recommendedName>
</protein>
<gene>
    <name evidence="1" type="ORF">MNB_SV-13-1871</name>
</gene>
<reference evidence="1" key="1">
    <citation type="submission" date="2016-10" db="EMBL/GenBank/DDBJ databases">
        <authorList>
            <person name="de Groot N.N."/>
        </authorList>
    </citation>
    <scope>NUCLEOTIDE SEQUENCE</scope>
</reference>
<name>A0A1W1CA78_9ZZZZ</name>
<proteinExistence type="predicted"/>
<sequence length="43" mass="5011">MGRSLYLCTLCSKNQKKVRALVKRFKQDEEGFSKVLTSFDKLN</sequence>
<dbReference type="AlphaFoldDB" id="A0A1W1CA78"/>
<accession>A0A1W1CA78</accession>
<evidence type="ECO:0008006" key="2">
    <source>
        <dbReference type="Google" id="ProtNLM"/>
    </source>
</evidence>
<dbReference type="EMBL" id="FPHM01000075">
    <property type="protein sequence ID" value="SFV62659.1"/>
    <property type="molecule type" value="Genomic_DNA"/>
</dbReference>
<evidence type="ECO:0000313" key="1">
    <source>
        <dbReference type="EMBL" id="SFV62659.1"/>
    </source>
</evidence>